<accession>A0A4U1L3T4</accession>
<evidence type="ECO:0000313" key="2">
    <source>
        <dbReference type="Proteomes" id="UP000309138"/>
    </source>
</evidence>
<dbReference type="Proteomes" id="UP000309138">
    <property type="component" value="Unassembled WGS sequence"/>
</dbReference>
<comment type="caution">
    <text evidence="1">The sequence shown here is derived from an EMBL/GenBank/DDBJ whole genome shotgun (WGS) entry which is preliminary data.</text>
</comment>
<name>A0A4U1L3T4_9SPHN</name>
<proteinExistence type="predicted"/>
<reference evidence="1 2" key="1">
    <citation type="submission" date="2019-04" db="EMBL/GenBank/DDBJ databases">
        <authorList>
            <person name="Yang Y."/>
            <person name="Wei D."/>
        </authorList>
    </citation>
    <scope>NUCLEOTIDE SEQUENCE [LARGE SCALE GENOMIC DNA]</scope>
    <source>
        <strain evidence="1 2">L-1-4w-11</strain>
    </source>
</reference>
<dbReference type="EMBL" id="SWKR01000002">
    <property type="protein sequence ID" value="TKD51392.1"/>
    <property type="molecule type" value="Genomic_DNA"/>
</dbReference>
<dbReference type="RefSeq" id="WP_136943335.1">
    <property type="nucleotide sequence ID" value="NZ_SWKR01000002.1"/>
</dbReference>
<gene>
    <name evidence="1" type="ORF">FBR43_11980</name>
</gene>
<sequence>MAKKDQVFITSSEEGKGAYGILASTDENIYFPMSITEALCLEEFDEVEAIMVRNDRAEPAWRAIRARRLNDDDG</sequence>
<dbReference type="OrthoDB" id="7580402at2"/>
<keyword evidence="2" id="KW-1185">Reference proteome</keyword>
<protein>
    <submittedName>
        <fullName evidence="1">Uncharacterized protein</fullName>
    </submittedName>
</protein>
<dbReference type="AlphaFoldDB" id="A0A4U1L3T4"/>
<evidence type="ECO:0000313" key="1">
    <source>
        <dbReference type="EMBL" id="TKD51392.1"/>
    </source>
</evidence>
<organism evidence="1 2">
    <name type="scientific">Sphingomonas baiyangensis</name>
    <dbReference type="NCBI Taxonomy" id="2572576"/>
    <lineage>
        <taxon>Bacteria</taxon>
        <taxon>Pseudomonadati</taxon>
        <taxon>Pseudomonadota</taxon>
        <taxon>Alphaproteobacteria</taxon>
        <taxon>Sphingomonadales</taxon>
        <taxon>Sphingomonadaceae</taxon>
        <taxon>Sphingomonas</taxon>
    </lineage>
</organism>